<dbReference type="InterPro" id="IPR006629">
    <property type="entry name" value="LITAF"/>
</dbReference>
<keyword evidence="9" id="KW-1185">Reference proteome</keyword>
<dbReference type="eggNOG" id="ENOG502RWN9">
    <property type="taxonomic scope" value="Eukaryota"/>
</dbReference>
<protein>
    <recommendedName>
        <fullName evidence="7">LITAF domain-containing protein</fullName>
    </recommendedName>
</protein>
<comment type="similarity">
    <text evidence="2">Belongs to the CDIP1/LITAF family.</text>
</comment>
<dbReference type="Proteomes" id="UP000007322">
    <property type="component" value="Chromosome 1"/>
</dbReference>
<evidence type="ECO:0000256" key="1">
    <source>
        <dbReference type="ARBA" id="ARBA00004170"/>
    </source>
</evidence>
<evidence type="ECO:0000313" key="8">
    <source>
        <dbReference type="EMBL" id="AEO55745.1"/>
    </source>
</evidence>
<dbReference type="EMBL" id="CP003002">
    <property type="protein sequence ID" value="AEO55745.1"/>
    <property type="molecule type" value="Genomic_DNA"/>
</dbReference>
<proteinExistence type="inferred from homology"/>
<name>G2Q071_THET4</name>
<accession>G2Q071</accession>
<evidence type="ECO:0000256" key="4">
    <source>
        <dbReference type="ARBA" id="ARBA00022833"/>
    </source>
</evidence>
<dbReference type="VEuPathDB" id="FungiDB:MYCTH_2314370"/>
<dbReference type="OMA" id="CLAGWFE"/>
<dbReference type="OrthoDB" id="4577945at2759"/>
<dbReference type="GO" id="GO:0016020">
    <property type="term" value="C:membrane"/>
    <property type="evidence" value="ECO:0007669"/>
    <property type="project" value="UniProtKB-SubCell"/>
</dbReference>
<dbReference type="HOGENOM" id="CLU_100638_1_0_1"/>
<evidence type="ECO:0000256" key="2">
    <source>
        <dbReference type="ARBA" id="ARBA00005975"/>
    </source>
</evidence>
<keyword evidence="3" id="KW-0479">Metal-binding</keyword>
<evidence type="ECO:0000259" key="7">
    <source>
        <dbReference type="PROSITE" id="PS51837"/>
    </source>
</evidence>
<dbReference type="AlphaFoldDB" id="G2Q071"/>
<dbReference type="KEGG" id="mtm:MYCTH_2314370"/>
<keyword evidence="4" id="KW-0862">Zinc</keyword>
<dbReference type="PANTHER" id="PTHR23292:SF6">
    <property type="entry name" value="FI16602P1-RELATED"/>
    <property type="match status" value="1"/>
</dbReference>
<evidence type="ECO:0000313" key="9">
    <source>
        <dbReference type="Proteomes" id="UP000007322"/>
    </source>
</evidence>
<dbReference type="InParanoid" id="G2Q071"/>
<dbReference type="SMART" id="SM00714">
    <property type="entry name" value="LITAF"/>
    <property type="match status" value="1"/>
</dbReference>
<dbReference type="Pfam" id="PF10601">
    <property type="entry name" value="zf-LITAF-like"/>
    <property type="match status" value="1"/>
</dbReference>
<sequence length="171" mass="18878">MQQETQPHTDPASHDTDTIETAPPSVDTPRDGEGSQDANHAPSPSFTPVEETPGSPVVSREPEPYPYMEPQPPYIGVIPVNQLTGEQPQWIECPFCQQTALTRVSKEGSRMQTVGVVLCCIFCVLFTPLPCLCGWCEVLNYYCSNCNNKLATRRDRYEPLLVLAPAAKKPS</sequence>
<dbReference type="RefSeq" id="XP_003660990.1">
    <property type="nucleotide sequence ID" value="XM_003660942.1"/>
</dbReference>
<evidence type="ECO:0000256" key="5">
    <source>
        <dbReference type="ARBA" id="ARBA00023136"/>
    </source>
</evidence>
<feature type="region of interest" description="Disordered" evidence="6">
    <location>
        <begin position="1"/>
        <end position="70"/>
    </location>
</feature>
<dbReference type="PROSITE" id="PS51837">
    <property type="entry name" value="LITAF"/>
    <property type="match status" value="1"/>
</dbReference>
<feature type="compositionally biased region" description="Polar residues" evidence="6">
    <location>
        <begin position="36"/>
        <end position="46"/>
    </location>
</feature>
<comment type="subcellular location">
    <subcellularLocation>
        <location evidence="1">Membrane</location>
        <topology evidence="1">Peripheral membrane protein</topology>
    </subcellularLocation>
</comment>
<evidence type="ECO:0000256" key="3">
    <source>
        <dbReference type="ARBA" id="ARBA00022723"/>
    </source>
</evidence>
<dbReference type="GO" id="GO:0008270">
    <property type="term" value="F:zinc ion binding"/>
    <property type="evidence" value="ECO:0007669"/>
    <property type="project" value="TreeGrafter"/>
</dbReference>
<keyword evidence="5" id="KW-0472">Membrane</keyword>
<dbReference type="InterPro" id="IPR037519">
    <property type="entry name" value="LITAF_fam"/>
</dbReference>
<feature type="domain" description="LITAF" evidence="7">
    <location>
        <begin position="72"/>
        <end position="155"/>
    </location>
</feature>
<gene>
    <name evidence="8" type="ORF">MYCTH_2314370</name>
</gene>
<dbReference type="GeneID" id="11506044"/>
<organism evidence="8 9">
    <name type="scientific">Thermothelomyces thermophilus (strain ATCC 42464 / BCRC 31852 / DSM 1799)</name>
    <name type="common">Sporotrichum thermophile</name>
    <dbReference type="NCBI Taxonomy" id="573729"/>
    <lineage>
        <taxon>Eukaryota</taxon>
        <taxon>Fungi</taxon>
        <taxon>Dikarya</taxon>
        <taxon>Ascomycota</taxon>
        <taxon>Pezizomycotina</taxon>
        <taxon>Sordariomycetes</taxon>
        <taxon>Sordariomycetidae</taxon>
        <taxon>Sordariales</taxon>
        <taxon>Chaetomiaceae</taxon>
        <taxon>Thermothelomyces</taxon>
    </lineage>
</organism>
<dbReference type="PANTHER" id="PTHR23292">
    <property type="entry name" value="LIPOPOLYSACCHARIDE-INDUCED TUMOR NECROSIS FACTOR-ALPHA FACTOR"/>
    <property type="match status" value="1"/>
</dbReference>
<evidence type="ECO:0000256" key="6">
    <source>
        <dbReference type="SAM" id="MobiDB-lite"/>
    </source>
</evidence>
<reference evidence="8 9" key="1">
    <citation type="journal article" date="2011" name="Nat. Biotechnol.">
        <title>Comparative genomic analysis of the thermophilic biomass-degrading fungi Myceliophthora thermophila and Thielavia terrestris.</title>
        <authorList>
            <person name="Berka R.M."/>
            <person name="Grigoriev I.V."/>
            <person name="Otillar R."/>
            <person name="Salamov A."/>
            <person name="Grimwood J."/>
            <person name="Reid I."/>
            <person name="Ishmael N."/>
            <person name="John T."/>
            <person name="Darmond C."/>
            <person name="Moisan M.-C."/>
            <person name="Henrissat B."/>
            <person name="Coutinho P.M."/>
            <person name="Lombard V."/>
            <person name="Natvig D.O."/>
            <person name="Lindquist E."/>
            <person name="Schmutz J."/>
            <person name="Lucas S."/>
            <person name="Harris P."/>
            <person name="Powlowski J."/>
            <person name="Bellemare A."/>
            <person name="Taylor D."/>
            <person name="Butler G."/>
            <person name="de Vries R.P."/>
            <person name="Allijn I.E."/>
            <person name="van den Brink J."/>
            <person name="Ushinsky S."/>
            <person name="Storms R."/>
            <person name="Powell A.J."/>
            <person name="Paulsen I.T."/>
            <person name="Elbourne L.D.H."/>
            <person name="Baker S.E."/>
            <person name="Magnuson J."/>
            <person name="LaBoissiere S."/>
            <person name="Clutterbuck A.J."/>
            <person name="Martinez D."/>
            <person name="Wogulis M."/>
            <person name="de Leon A.L."/>
            <person name="Rey M.W."/>
            <person name="Tsang A."/>
        </authorList>
    </citation>
    <scope>NUCLEOTIDE SEQUENCE [LARGE SCALE GENOMIC DNA]</scope>
    <source>
        <strain evidence="9">ATCC 42464 / BCRC 31852 / DSM 1799</strain>
    </source>
</reference>